<feature type="region of interest" description="Disordered" evidence="10">
    <location>
        <begin position="369"/>
        <end position="401"/>
    </location>
</feature>
<gene>
    <name evidence="13" type="ORF">CLV35_2911</name>
</gene>
<evidence type="ECO:0000256" key="8">
    <source>
        <dbReference type="ARBA" id="ARBA00023136"/>
    </source>
</evidence>
<keyword evidence="14" id="KW-1185">Reference proteome</keyword>
<evidence type="ECO:0000256" key="2">
    <source>
        <dbReference type="ARBA" id="ARBA00022475"/>
    </source>
</evidence>
<evidence type="ECO:0000256" key="7">
    <source>
        <dbReference type="ARBA" id="ARBA00022989"/>
    </source>
</evidence>
<proteinExistence type="predicted"/>
<dbReference type="PANTHER" id="PTHR22683:SF1">
    <property type="entry name" value="TYPE VII SECRETION SYSTEM PROTEIN ESSC"/>
    <property type="match status" value="1"/>
</dbReference>
<feature type="transmembrane region" description="Helical" evidence="11">
    <location>
        <begin position="37"/>
        <end position="58"/>
    </location>
</feature>
<dbReference type="SMART" id="SM00382">
    <property type="entry name" value="AAA"/>
    <property type="match status" value="2"/>
</dbReference>
<dbReference type="SUPFAM" id="SSF52540">
    <property type="entry name" value="P-loop containing nucleoside triphosphate hydrolases"/>
    <property type="match status" value="3"/>
</dbReference>
<dbReference type="PROSITE" id="PS50901">
    <property type="entry name" value="FTSK"/>
    <property type="match status" value="3"/>
</dbReference>
<dbReference type="NCBIfam" id="TIGR03924">
    <property type="entry name" value="T7SS_EccC_a"/>
    <property type="match status" value="1"/>
</dbReference>
<evidence type="ECO:0000256" key="5">
    <source>
        <dbReference type="ARBA" id="ARBA00022741"/>
    </source>
</evidence>
<accession>A0A420XN09</accession>
<dbReference type="InParanoid" id="A0A420XN09"/>
<keyword evidence="2" id="KW-1003">Cell membrane</keyword>
<dbReference type="RefSeq" id="WP_121194172.1">
    <property type="nucleotide sequence ID" value="NZ_RBWV01000013.1"/>
</dbReference>
<evidence type="ECO:0000313" key="14">
    <source>
        <dbReference type="Proteomes" id="UP000281955"/>
    </source>
</evidence>
<dbReference type="OrthoDB" id="9807790at2"/>
<keyword evidence="8 11" id="KW-0472">Membrane</keyword>
<dbReference type="GO" id="GO:0005886">
    <property type="term" value="C:plasma membrane"/>
    <property type="evidence" value="ECO:0007669"/>
    <property type="project" value="UniProtKB-SubCell"/>
</dbReference>
<evidence type="ECO:0000256" key="11">
    <source>
        <dbReference type="SAM" id="Phobius"/>
    </source>
</evidence>
<feature type="domain" description="FtsK" evidence="12">
    <location>
        <begin position="850"/>
        <end position="1042"/>
    </location>
</feature>
<evidence type="ECO:0000259" key="12">
    <source>
        <dbReference type="PROSITE" id="PS50901"/>
    </source>
</evidence>
<feature type="binding site" evidence="9">
    <location>
        <begin position="517"/>
        <end position="524"/>
    </location>
    <ligand>
        <name>ATP</name>
        <dbReference type="ChEBI" id="CHEBI:30616"/>
    </ligand>
</feature>
<evidence type="ECO:0000256" key="10">
    <source>
        <dbReference type="SAM" id="MobiDB-lite"/>
    </source>
</evidence>
<dbReference type="InterPro" id="IPR027417">
    <property type="entry name" value="P-loop_NTPase"/>
</dbReference>
<comment type="caution">
    <text evidence="13">The sequence shown here is derived from an EMBL/GenBank/DDBJ whole genome shotgun (WGS) entry which is preliminary data.</text>
</comment>
<dbReference type="GO" id="GO:0003677">
    <property type="term" value="F:DNA binding"/>
    <property type="evidence" value="ECO:0007669"/>
    <property type="project" value="InterPro"/>
</dbReference>
<dbReference type="Proteomes" id="UP000281955">
    <property type="component" value="Unassembled WGS sequence"/>
</dbReference>
<feature type="region of interest" description="Disordered" evidence="10">
    <location>
        <begin position="1"/>
        <end position="22"/>
    </location>
</feature>
<comment type="subcellular location">
    <subcellularLocation>
        <location evidence="1">Cell membrane</location>
        <topology evidence="1">Multi-pass membrane protein</topology>
    </subcellularLocation>
</comment>
<feature type="binding site" evidence="9">
    <location>
        <begin position="869"/>
        <end position="876"/>
    </location>
    <ligand>
        <name>ATP</name>
        <dbReference type="ChEBI" id="CHEBI:30616"/>
    </ligand>
</feature>
<evidence type="ECO:0000256" key="6">
    <source>
        <dbReference type="ARBA" id="ARBA00022840"/>
    </source>
</evidence>
<keyword evidence="6 9" id="KW-0067">ATP-binding</keyword>
<name>A0A420XN09_9ACTN</name>
<keyword evidence="5 9" id="KW-0547">Nucleotide-binding</keyword>
<keyword evidence="4" id="KW-0677">Repeat</keyword>
<dbReference type="InterPro" id="IPR023837">
    <property type="entry name" value="EccCb-like_Actinobacteria"/>
</dbReference>
<reference evidence="13 14" key="1">
    <citation type="submission" date="2018-10" db="EMBL/GenBank/DDBJ databases">
        <title>Genomic Encyclopedia of Archaeal and Bacterial Type Strains, Phase II (KMG-II): from individual species to whole genera.</title>
        <authorList>
            <person name="Goeker M."/>
        </authorList>
    </citation>
    <scope>NUCLEOTIDE SEQUENCE [LARGE SCALE GENOMIC DNA]</scope>
    <source>
        <strain evidence="13 14">RP-AC37</strain>
    </source>
</reference>
<feature type="domain" description="FtsK" evidence="12">
    <location>
        <begin position="494"/>
        <end position="694"/>
    </location>
</feature>
<organism evidence="13 14">
    <name type="scientific">Motilibacter peucedani</name>
    <dbReference type="NCBI Taxonomy" id="598650"/>
    <lineage>
        <taxon>Bacteria</taxon>
        <taxon>Bacillati</taxon>
        <taxon>Actinomycetota</taxon>
        <taxon>Actinomycetes</taxon>
        <taxon>Motilibacterales</taxon>
        <taxon>Motilibacteraceae</taxon>
        <taxon>Motilibacter</taxon>
    </lineage>
</organism>
<dbReference type="Gene3D" id="3.40.50.300">
    <property type="entry name" value="P-loop containing nucleotide triphosphate hydrolases"/>
    <property type="match status" value="4"/>
</dbReference>
<sequence>MTTTVFRRPPRQEAPSLPQGDVALVPPPQVPAARQGFGHLLGMLPLLAGAGAMAFMYAGRGGGPLTYVVGGMFGVSMLGMVATSVGRPGAGKRAELDDERRDYMRYLAQVRRQARSTAERQREALAWRHPDPSTLWTVAGGTRLWERRVGDEDFAVVRLGLGPQRLSTPLVPAETAPFEDLEPLSSSALRRFVRAHSEVPDLPLSVALRAFTRVDLVGERDRTAAVARALVAQLATFHSPHDLAVWVCAAPERRSDWDWVKWLPHAHHPTLVDAVGPVRMVGDSLPELEALLPEALAERPRFTPDAALPPDEPHIVVVLDGGATGAEALTASLDGVLGVTVVELRPRADLVGAARSVESDRSRLRIVVGSPEGPTRRAPRRAGGSRRLGGPLPADRTEAPEGPVALGVLGYGGVVDSLGSADSLSVAEAEALARVLAPVRLASSSEEVEPLASDLGLTELLGIGDPEQVDVSRTWRPRAVRERLRVPLGIDESRLPVDLDLKESALEGMGPHGLLIGATGSGKSELLRTLVLGLAITHSSETLNFVLIDFKGGATFAGMADLPHTSAVITNLADDLTMVDRMRDALQGEMVRRQELLRTAGRYASVRDYERAREAGAPLAPLPSLLVVCDEFSELLSAKPDFIDLFVAIGRLGRSLGIHLLLASQRLEEGRLRGLDSHLSYRIALRTFSVAESRVVLGVPDAYTLPSVPGSGYLKVDTNTLVRFKAAYVSGPVRARPQRSAVGTGSGRAVLPWGLDRVEPASEAEPVAQEPETSDVLSETLLDVVVERLHEAGPPAHQVWLPPLTEPVPLDDLLPSIGVDPDRGLTPVAWEDAGALRVPVGVVDRPLEQRRDLLVADLAGSAGHVAVVGGPQSGKSTLLRTLVTSLALTHTPQEVQVYALDLGGGALSAIAGLPHVGGVAPRLEDERVRRTVAEVTSLLAAREQLFTDRGISSVAEFRARRAAGELAGEEHGDVFLVVDGWGALRQDFEGLDLLVTNLATRGLSFGIHVVLAATRWADIRPAMRDLIGTRFELRLGDPSESEVDRRTAMQVPASPGRGLTRDGFAFLAALPRTDGETSDAGLAEAAAHTVEAVAQAWSGPVAPPVRLLPRLVPLADLPPAPASPVRAIRLGVREADLGLVTVDPDADPHFLCFGDVESGKTDVLRVFLEGVEERYTPDEARVLLVDYRRSLLDVAEGEHLLSYATSAAALRPMVADVRASMERRLPGPDVRPDQLRDRSWWSGPELFVVVDDYDLVATATDNPLAPLADLLPQARDLGLHLVLARRTGGAGRALFEPVLARLREAGTPGLVLSGSRDEGALLGDVRPAPRPPGRGVLVSRRAGAELVQVAWRPPSA</sequence>
<keyword evidence="7 11" id="KW-1133">Transmembrane helix</keyword>
<protein>
    <submittedName>
        <fullName evidence="13">S-DNA-T family DNA segregation ATPase FtsK/SpoIIIE</fullName>
    </submittedName>
</protein>
<dbReference type="EMBL" id="RBWV01000013">
    <property type="protein sequence ID" value="RKS72663.1"/>
    <property type="molecule type" value="Genomic_DNA"/>
</dbReference>
<evidence type="ECO:0000256" key="4">
    <source>
        <dbReference type="ARBA" id="ARBA00022737"/>
    </source>
</evidence>
<dbReference type="GO" id="GO:0005524">
    <property type="term" value="F:ATP binding"/>
    <property type="evidence" value="ECO:0007669"/>
    <property type="project" value="UniProtKB-UniRule"/>
</dbReference>
<evidence type="ECO:0000256" key="1">
    <source>
        <dbReference type="ARBA" id="ARBA00004651"/>
    </source>
</evidence>
<dbReference type="PANTHER" id="PTHR22683">
    <property type="entry name" value="SPORULATION PROTEIN RELATED"/>
    <property type="match status" value="1"/>
</dbReference>
<dbReference type="InterPro" id="IPR023836">
    <property type="entry name" value="EccCa-like_Actinobacteria"/>
</dbReference>
<evidence type="ECO:0000256" key="3">
    <source>
        <dbReference type="ARBA" id="ARBA00022692"/>
    </source>
</evidence>
<feature type="transmembrane region" description="Helical" evidence="11">
    <location>
        <begin position="65"/>
        <end position="85"/>
    </location>
</feature>
<keyword evidence="3 11" id="KW-0812">Transmembrane</keyword>
<dbReference type="Pfam" id="PF01580">
    <property type="entry name" value="FtsK_SpoIIIE"/>
    <property type="match status" value="2"/>
</dbReference>
<feature type="binding site" evidence="9">
    <location>
        <begin position="1154"/>
        <end position="1161"/>
    </location>
    <ligand>
        <name>ATP</name>
        <dbReference type="ChEBI" id="CHEBI:30616"/>
    </ligand>
</feature>
<dbReference type="InterPro" id="IPR002543">
    <property type="entry name" value="FtsK_dom"/>
</dbReference>
<feature type="domain" description="FtsK" evidence="12">
    <location>
        <begin position="1137"/>
        <end position="1321"/>
    </location>
</feature>
<dbReference type="NCBIfam" id="TIGR03925">
    <property type="entry name" value="T7SS_EccC_b"/>
    <property type="match status" value="1"/>
</dbReference>
<evidence type="ECO:0000256" key="9">
    <source>
        <dbReference type="PROSITE-ProRule" id="PRU00289"/>
    </source>
</evidence>
<dbReference type="InterPro" id="IPR003593">
    <property type="entry name" value="AAA+_ATPase"/>
</dbReference>
<dbReference type="InterPro" id="IPR050206">
    <property type="entry name" value="FtsK/SpoIIIE/SftA"/>
</dbReference>
<evidence type="ECO:0000313" key="13">
    <source>
        <dbReference type="EMBL" id="RKS72663.1"/>
    </source>
</evidence>